<name>A0A9P7A6D5_9AGAM</name>
<keyword evidence="2" id="KW-1185">Reference proteome</keyword>
<dbReference type="Pfam" id="PF13604">
    <property type="entry name" value="AAA_30"/>
    <property type="match status" value="1"/>
</dbReference>
<comment type="caution">
    <text evidence="1">The sequence shown here is derived from an EMBL/GenBank/DDBJ whole genome shotgun (WGS) entry which is preliminary data.</text>
</comment>
<accession>A0A9P7A6D5</accession>
<reference evidence="1" key="1">
    <citation type="journal article" date="2020" name="New Phytol.">
        <title>Comparative genomics reveals dynamic genome evolution in host specialist ectomycorrhizal fungi.</title>
        <authorList>
            <person name="Lofgren L.A."/>
            <person name="Nguyen N.H."/>
            <person name="Vilgalys R."/>
            <person name="Ruytinx J."/>
            <person name="Liao H.L."/>
            <person name="Branco S."/>
            <person name="Kuo A."/>
            <person name="LaButti K."/>
            <person name="Lipzen A."/>
            <person name="Andreopoulos W."/>
            <person name="Pangilinan J."/>
            <person name="Riley R."/>
            <person name="Hundley H."/>
            <person name="Na H."/>
            <person name="Barry K."/>
            <person name="Grigoriev I.V."/>
            <person name="Stajich J.E."/>
            <person name="Kennedy P.G."/>
        </authorList>
    </citation>
    <scope>NUCLEOTIDE SEQUENCE</scope>
    <source>
        <strain evidence="1">DOB743</strain>
    </source>
</reference>
<gene>
    <name evidence="1" type="ORF">EV702DRAFT_954282</name>
</gene>
<dbReference type="PANTHER" id="PTHR47642:SF6">
    <property type="entry name" value="ATP-DEPENDENT DNA HELICASE"/>
    <property type="match status" value="1"/>
</dbReference>
<feature type="non-terminal residue" evidence="1">
    <location>
        <position position="99"/>
    </location>
</feature>
<evidence type="ECO:0008006" key="3">
    <source>
        <dbReference type="Google" id="ProtNLM"/>
    </source>
</evidence>
<dbReference type="AlphaFoldDB" id="A0A9P7A6D5"/>
<dbReference type="Proteomes" id="UP000714275">
    <property type="component" value="Unassembled WGS sequence"/>
</dbReference>
<feature type="non-terminal residue" evidence="1">
    <location>
        <position position="1"/>
    </location>
</feature>
<dbReference type="SUPFAM" id="SSF52540">
    <property type="entry name" value="P-loop containing nucleoside triphosphate hydrolases"/>
    <property type="match status" value="1"/>
</dbReference>
<dbReference type="EMBL" id="JABBWD010000002">
    <property type="protein sequence ID" value="KAG1782953.1"/>
    <property type="molecule type" value="Genomic_DNA"/>
</dbReference>
<organism evidence="1 2">
    <name type="scientific">Suillus placidus</name>
    <dbReference type="NCBI Taxonomy" id="48579"/>
    <lineage>
        <taxon>Eukaryota</taxon>
        <taxon>Fungi</taxon>
        <taxon>Dikarya</taxon>
        <taxon>Basidiomycota</taxon>
        <taxon>Agaricomycotina</taxon>
        <taxon>Agaricomycetes</taxon>
        <taxon>Agaricomycetidae</taxon>
        <taxon>Boletales</taxon>
        <taxon>Suillineae</taxon>
        <taxon>Suillaceae</taxon>
        <taxon>Suillus</taxon>
    </lineage>
</organism>
<sequence length="99" mass="11060">PLEVMSEVECEFRLNEKQRTCFRIIANWFVCKVVEKSSNKPQLSMAMTGPGGTGKTYVVNAVHELMRRYGCEHQIRFLAPTGSAASLIEGMMIHKGLGI</sequence>
<dbReference type="OrthoDB" id="432234at2759"/>
<proteinExistence type="predicted"/>
<dbReference type="PANTHER" id="PTHR47642">
    <property type="entry name" value="ATP-DEPENDENT DNA HELICASE"/>
    <property type="match status" value="1"/>
</dbReference>
<dbReference type="InterPro" id="IPR051055">
    <property type="entry name" value="PIF1_helicase"/>
</dbReference>
<evidence type="ECO:0000313" key="1">
    <source>
        <dbReference type="EMBL" id="KAG1782953.1"/>
    </source>
</evidence>
<evidence type="ECO:0000313" key="2">
    <source>
        <dbReference type="Proteomes" id="UP000714275"/>
    </source>
</evidence>
<dbReference type="InterPro" id="IPR027417">
    <property type="entry name" value="P-loop_NTPase"/>
</dbReference>
<dbReference type="Gene3D" id="3.40.50.300">
    <property type="entry name" value="P-loop containing nucleotide triphosphate hydrolases"/>
    <property type="match status" value="1"/>
</dbReference>
<protein>
    <recommendedName>
        <fullName evidence="3">ATP-dependent DNA helicase</fullName>
    </recommendedName>
</protein>